<keyword evidence="3" id="KW-1185">Reference proteome</keyword>
<evidence type="ECO:0000313" key="2">
    <source>
        <dbReference type="EMBL" id="TKC00307.1"/>
    </source>
</evidence>
<keyword evidence="1" id="KW-0472">Membrane</keyword>
<comment type="caution">
    <text evidence="2">The sequence shown here is derived from an EMBL/GenBank/DDBJ whole genome shotgun (WGS) entry which is preliminary data.</text>
</comment>
<sequence>MQKNYAYYLILFLLISISWMGCQSNQQKMAQVQDSLKALNSSDSSILIYTDGLEKLKESLANKESPVFTKGDYSFYTSIYSQDSVPVLFIEYGEAGDNGFVEKKYYLDNGELVLYWEKTKQASSTEKPVYEFKETRIYFRNNVFLKGEERVAAGDSLLSQIPFVLVDDYLLDKNKQFDFKRLEDANAEVGDFNLTFDRIDSLSATKQYLVMANKKANTYESTYQITKADSLISKIKENPYAYKGKKLKVKHAKQGTRMIYKGGELSAF</sequence>
<name>A0A4U1C7D2_9SPHI</name>
<keyword evidence="1" id="KW-0812">Transmembrane</keyword>
<evidence type="ECO:0008006" key="4">
    <source>
        <dbReference type="Google" id="ProtNLM"/>
    </source>
</evidence>
<dbReference type="RefSeq" id="WP_136824518.1">
    <property type="nucleotide sequence ID" value="NZ_SWBP01000001.1"/>
</dbReference>
<gene>
    <name evidence="2" type="ORF">FA046_01100</name>
</gene>
<reference evidence="2 3" key="1">
    <citation type="submission" date="2019-04" db="EMBL/GenBank/DDBJ databases">
        <title>Pedobacter sp. AR-3-17 sp. nov., isolated from Arctic soil.</title>
        <authorList>
            <person name="Dahal R.H."/>
            <person name="Kim D.-U."/>
        </authorList>
    </citation>
    <scope>NUCLEOTIDE SEQUENCE [LARGE SCALE GENOMIC DNA]</scope>
    <source>
        <strain evidence="2 3">AR-3-17</strain>
    </source>
</reference>
<organism evidence="2 3">
    <name type="scientific">Pedobacter cryophilus</name>
    <dbReference type="NCBI Taxonomy" id="2571271"/>
    <lineage>
        <taxon>Bacteria</taxon>
        <taxon>Pseudomonadati</taxon>
        <taxon>Bacteroidota</taxon>
        <taxon>Sphingobacteriia</taxon>
        <taxon>Sphingobacteriales</taxon>
        <taxon>Sphingobacteriaceae</taxon>
        <taxon>Pedobacter</taxon>
    </lineage>
</organism>
<dbReference type="EMBL" id="SWBP01000001">
    <property type="protein sequence ID" value="TKC00307.1"/>
    <property type="molecule type" value="Genomic_DNA"/>
</dbReference>
<dbReference type="AlphaFoldDB" id="A0A4U1C7D2"/>
<keyword evidence="1" id="KW-1133">Transmembrane helix</keyword>
<accession>A0A4U1C7D2</accession>
<protein>
    <recommendedName>
        <fullName evidence="4">Lipoprotein</fullName>
    </recommendedName>
</protein>
<evidence type="ECO:0000256" key="1">
    <source>
        <dbReference type="SAM" id="Phobius"/>
    </source>
</evidence>
<dbReference type="Proteomes" id="UP000308181">
    <property type="component" value="Unassembled WGS sequence"/>
</dbReference>
<dbReference type="OrthoDB" id="747928at2"/>
<dbReference type="PROSITE" id="PS51257">
    <property type="entry name" value="PROKAR_LIPOPROTEIN"/>
    <property type="match status" value="1"/>
</dbReference>
<feature type="transmembrane region" description="Helical" evidence="1">
    <location>
        <begin position="6"/>
        <end position="22"/>
    </location>
</feature>
<proteinExistence type="predicted"/>
<evidence type="ECO:0000313" key="3">
    <source>
        <dbReference type="Proteomes" id="UP000308181"/>
    </source>
</evidence>